<organism evidence="2 3">
    <name type="scientific">Chondrus crispus</name>
    <name type="common">Carrageen Irish moss</name>
    <name type="synonym">Polymorpha crispa</name>
    <dbReference type="NCBI Taxonomy" id="2769"/>
    <lineage>
        <taxon>Eukaryota</taxon>
        <taxon>Rhodophyta</taxon>
        <taxon>Florideophyceae</taxon>
        <taxon>Rhodymeniophycidae</taxon>
        <taxon>Gigartinales</taxon>
        <taxon>Gigartinaceae</taxon>
        <taxon>Chondrus</taxon>
    </lineage>
</organism>
<proteinExistence type="predicted"/>
<dbReference type="Gramene" id="CDF39783">
    <property type="protein sequence ID" value="CDF39783"/>
    <property type="gene ID" value="CHC_T00000388001"/>
</dbReference>
<dbReference type="Proteomes" id="UP000012073">
    <property type="component" value="Unassembled WGS sequence"/>
</dbReference>
<evidence type="ECO:0000313" key="3">
    <source>
        <dbReference type="Proteomes" id="UP000012073"/>
    </source>
</evidence>
<reference evidence="3" key="1">
    <citation type="journal article" date="2013" name="Proc. Natl. Acad. Sci. U.S.A.">
        <title>Genome structure and metabolic features in the red seaweed Chondrus crispus shed light on evolution of the Archaeplastida.</title>
        <authorList>
            <person name="Collen J."/>
            <person name="Porcel B."/>
            <person name="Carre W."/>
            <person name="Ball S.G."/>
            <person name="Chaparro C."/>
            <person name="Tonon T."/>
            <person name="Barbeyron T."/>
            <person name="Michel G."/>
            <person name="Noel B."/>
            <person name="Valentin K."/>
            <person name="Elias M."/>
            <person name="Artiguenave F."/>
            <person name="Arun A."/>
            <person name="Aury J.M."/>
            <person name="Barbosa-Neto J.F."/>
            <person name="Bothwell J.H."/>
            <person name="Bouget F.Y."/>
            <person name="Brillet L."/>
            <person name="Cabello-Hurtado F."/>
            <person name="Capella-Gutierrez S."/>
            <person name="Charrier B."/>
            <person name="Cladiere L."/>
            <person name="Cock J.M."/>
            <person name="Coelho S.M."/>
            <person name="Colleoni C."/>
            <person name="Czjzek M."/>
            <person name="Da Silva C."/>
            <person name="Delage L."/>
            <person name="Denoeud F."/>
            <person name="Deschamps P."/>
            <person name="Dittami S.M."/>
            <person name="Gabaldon T."/>
            <person name="Gachon C.M."/>
            <person name="Groisillier A."/>
            <person name="Herve C."/>
            <person name="Jabbari K."/>
            <person name="Katinka M."/>
            <person name="Kloareg B."/>
            <person name="Kowalczyk N."/>
            <person name="Labadie K."/>
            <person name="Leblanc C."/>
            <person name="Lopez P.J."/>
            <person name="McLachlan D.H."/>
            <person name="Meslet-Cladiere L."/>
            <person name="Moustafa A."/>
            <person name="Nehr Z."/>
            <person name="Nyvall Collen P."/>
            <person name="Panaud O."/>
            <person name="Partensky F."/>
            <person name="Poulain J."/>
            <person name="Rensing S.A."/>
            <person name="Rousvoal S."/>
            <person name="Samson G."/>
            <person name="Symeonidi A."/>
            <person name="Weissenbach J."/>
            <person name="Zambounis A."/>
            <person name="Wincker P."/>
            <person name="Boyen C."/>
        </authorList>
    </citation>
    <scope>NUCLEOTIDE SEQUENCE [LARGE SCALE GENOMIC DNA]</scope>
    <source>
        <strain evidence="3">cv. Stackhouse</strain>
    </source>
</reference>
<dbReference type="RefSeq" id="XP_005710077.1">
    <property type="nucleotide sequence ID" value="XM_005710020.1"/>
</dbReference>
<dbReference type="KEGG" id="ccp:CHC_T00000388001"/>
<evidence type="ECO:0008006" key="4">
    <source>
        <dbReference type="Google" id="ProtNLM"/>
    </source>
</evidence>
<dbReference type="GeneID" id="17317806"/>
<keyword evidence="3" id="KW-1185">Reference proteome</keyword>
<dbReference type="EMBL" id="HG002073">
    <property type="protein sequence ID" value="CDF39783.1"/>
    <property type="molecule type" value="Genomic_DNA"/>
</dbReference>
<keyword evidence="1" id="KW-0732">Signal</keyword>
<feature type="chain" id="PRO_5004454806" description="Secreted protein" evidence="1">
    <location>
        <begin position="22"/>
        <end position="79"/>
    </location>
</feature>
<protein>
    <recommendedName>
        <fullName evidence="4">Secreted protein</fullName>
    </recommendedName>
</protein>
<sequence>MRTRAFFNLLTLVMIPSVVRSVTICTFLYNFDGKQKVVGNYFHKKLPTRQRGPLLFVCKKVLKSPNCVHFPGKVDVESD</sequence>
<dbReference type="AlphaFoldDB" id="R7QPS0"/>
<evidence type="ECO:0000313" key="2">
    <source>
        <dbReference type="EMBL" id="CDF39783.1"/>
    </source>
</evidence>
<feature type="signal peptide" evidence="1">
    <location>
        <begin position="1"/>
        <end position="21"/>
    </location>
</feature>
<evidence type="ECO:0000256" key="1">
    <source>
        <dbReference type="SAM" id="SignalP"/>
    </source>
</evidence>
<accession>R7QPS0</accession>
<name>R7QPS0_CHOCR</name>
<gene>
    <name evidence="2" type="ORF">CHC_T00000388001</name>
</gene>